<dbReference type="PANTHER" id="PTHR43133:SF8">
    <property type="entry name" value="RNA POLYMERASE SIGMA FACTOR HI_1459-RELATED"/>
    <property type="match status" value="1"/>
</dbReference>
<dbReference type="PATRIC" id="fig|33935.3.peg.3019"/>
<evidence type="ECO:0000259" key="7">
    <source>
        <dbReference type="Pfam" id="PF08281"/>
    </source>
</evidence>
<gene>
    <name evidence="8" type="ORF">ADM90_00875</name>
</gene>
<name>A0A0M9DNU1_9BACI</name>
<sequence length="172" mass="20407">MGKGGRKVEDLSDLYESYANDVKHFLICLTSNVDLAEELTQETFYQALKSIKRYNGECKMSVWLCQIAKHTYYNYLKKEKRNNMIYMDMDNPSNANLPDDEIIKRNTLIAIHKEIHLLHEPYREIFLLRTSIHLSFKEIGEIFDKSENWARVTYYRAKLKLVERIQGDAYEL</sequence>
<dbReference type="AlphaFoldDB" id="A0A0M9DNU1"/>
<reference evidence="8 9" key="1">
    <citation type="submission" date="2015-07" db="EMBL/GenBank/DDBJ databases">
        <title>Genome sequencing project for genomic taxonomy and phylogenomics of Bacillus-like bacteria.</title>
        <authorList>
            <person name="Liu B."/>
            <person name="Wang J."/>
            <person name="Zhu Y."/>
            <person name="Liu G."/>
            <person name="Chen Q."/>
            <person name="Chen Z."/>
            <person name="Che J."/>
            <person name="Ge C."/>
            <person name="Shi H."/>
            <person name="Pan Z."/>
            <person name="Liu X."/>
        </authorList>
    </citation>
    <scope>NUCLEOTIDE SEQUENCE [LARGE SCALE GENOMIC DNA]</scope>
    <source>
        <strain evidence="8 9">DSM 54</strain>
    </source>
</reference>
<dbReference type="InterPro" id="IPR013324">
    <property type="entry name" value="RNA_pol_sigma_r3/r4-like"/>
</dbReference>
<feature type="domain" description="RNA polymerase sigma-70 region 2" evidence="6">
    <location>
        <begin position="14"/>
        <end position="81"/>
    </location>
</feature>
<evidence type="ECO:0000256" key="5">
    <source>
        <dbReference type="ARBA" id="ARBA00023163"/>
    </source>
</evidence>
<dbReference type="STRING" id="33935.ADM90_00875"/>
<comment type="caution">
    <text evidence="8">The sequence shown here is derived from an EMBL/GenBank/DDBJ whole genome shotgun (WGS) entry which is preliminary data.</text>
</comment>
<dbReference type="GO" id="GO:0003677">
    <property type="term" value="F:DNA binding"/>
    <property type="evidence" value="ECO:0007669"/>
    <property type="project" value="UniProtKB-KW"/>
</dbReference>
<dbReference type="SUPFAM" id="SSF88659">
    <property type="entry name" value="Sigma3 and sigma4 domains of RNA polymerase sigma factors"/>
    <property type="match status" value="1"/>
</dbReference>
<organism evidence="8 9">
    <name type="scientific">Lysinibacillus macroides</name>
    <dbReference type="NCBI Taxonomy" id="33935"/>
    <lineage>
        <taxon>Bacteria</taxon>
        <taxon>Bacillati</taxon>
        <taxon>Bacillota</taxon>
        <taxon>Bacilli</taxon>
        <taxon>Bacillales</taxon>
        <taxon>Bacillaceae</taxon>
        <taxon>Lysinibacillus</taxon>
    </lineage>
</organism>
<feature type="domain" description="RNA polymerase sigma factor 70 region 4 type 2" evidence="7">
    <location>
        <begin position="110"/>
        <end position="161"/>
    </location>
</feature>
<keyword evidence="5" id="KW-0804">Transcription</keyword>
<evidence type="ECO:0000256" key="1">
    <source>
        <dbReference type="ARBA" id="ARBA00010641"/>
    </source>
</evidence>
<dbReference type="EMBL" id="LGCI01000002">
    <property type="protein sequence ID" value="KOY84216.1"/>
    <property type="molecule type" value="Genomic_DNA"/>
</dbReference>
<keyword evidence="3" id="KW-0731">Sigma factor</keyword>
<dbReference type="GO" id="GO:0016987">
    <property type="term" value="F:sigma factor activity"/>
    <property type="evidence" value="ECO:0007669"/>
    <property type="project" value="UniProtKB-KW"/>
</dbReference>
<evidence type="ECO:0000256" key="3">
    <source>
        <dbReference type="ARBA" id="ARBA00023082"/>
    </source>
</evidence>
<evidence type="ECO:0000313" key="8">
    <source>
        <dbReference type="EMBL" id="KOY84216.1"/>
    </source>
</evidence>
<evidence type="ECO:0000256" key="2">
    <source>
        <dbReference type="ARBA" id="ARBA00023015"/>
    </source>
</evidence>
<dbReference type="InterPro" id="IPR007627">
    <property type="entry name" value="RNA_pol_sigma70_r2"/>
</dbReference>
<dbReference type="Proteomes" id="UP000037977">
    <property type="component" value="Unassembled WGS sequence"/>
</dbReference>
<keyword evidence="2" id="KW-0805">Transcription regulation</keyword>
<dbReference type="Pfam" id="PF04542">
    <property type="entry name" value="Sigma70_r2"/>
    <property type="match status" value="1"/>
</dbReference>
<protein>
    <submittedName>
        <fullName evidence="8">RNA polymerase sigma factor sigM</fullName>
    </submittedName>
</protein>
<dbReference type="GO" id="GO:0006352">
    <property type="term" value="P:DNA-templated transcription initiation"/>
    <property type="evidence" value="ECO:0007669"/>
    <property type="project" value="InterPro"/>
</dbReference>
<evidence type="ECO:0000259" key="6">
    <source>
        <dbReference type="Pfam" id="PF04542"/>
    </source>
</evidence>
<dbReference type="InterPro" id="IPR039425">
    <property type="entry name" value="RNA_pol_sigma-70-like"/>
</dbReference>
<dbReference type="InterPro" id="IPR013249">
    <property type="entry name" value="RNA_pol_sigma70_r4_t2"/>
</dbReference>
<dbReference type="PANTHER" id="PTHR43133">
    <property type="entry name" value="RNA POLYMERASE ECF-TYPE SIGMA FACTO"/>
    <property type="match status" value="1"/>
</dbReference>
<dbReference type="Pfam" id="PF08281">
    <property type="entry name" value="Sigma70_r4_2"/>
    <property type="match status" value="1"/>
</dbReference>
<dbReference type="Gene3D" id="1.10.1740.10">
    <property type="match status" value="1"/>
</dbReference>
<dbReference type="InterPro" id="IPR014284">
    <property type="entry name" value="RNA_pol_sigma-70_dom"/>
</dbReference>
<dbReference type="SUPFAM" id="SSF88946">
    <property type="entry name" value="Sigma2 domain of RNA polymerase sigma factors"/>
    <property type="match status" value="1"/>
</dbReference>
<dbReference type="NCBIfam" id="TIGR02937">
    <property type="entry name" value="sigma70-ECF"/>
    <property type="match status" value="1"/>
</dbReference>
<evidence type="ECO:0000313" key="9">
    <source>
        <dbReference type="Proteomes" id="UP000037977"/>
    </source>
</evidence>
<dbReference type="InterPro" id="IPR013325">
    <property type="entry name" value="RNA_pol_sigma_r2"/>
</dbReference>
<accession>A0A0M9DNU1</accession>
<keyword evidence="9" id="KW-1185">Reference proteome</keyword>
<dbReference type="OrthoDB" id="9795666at2"/>
<keyword evidence="4" id="KW-0238">DNA-binding</keyword>
<comment type="similarity">
    <text evidence="1">Belongs to the sigma-70 factor family. ECF subfamily.</text>
</comment>
<evidence type="ECO:0000256" key="4">
    <source>
        <dbReference type="ARBA" id="ARBA00023125"/>
    </source>
</evidence>
<proteinExistence type="inferred from homology"/>
<dbReference type="InterPro" id="IPR036388">
    <property type="entry name" value="WH-like_DNA-bd_sf"/>
</dbReference>
<dbReference type="Gene3D" id="1.10.10.10">
    <property type="entry name" value="Winged helix-like DNA-binding domain superfamily/Winged helix DNA-binding domain"/>
    <property type="match status" value="1"/>
</dbReference>